<evidence type="ECO:0000313" key="10">
    <source>
        <dbReference type="Proteomes" id="UP000008983"/>
    </source>
</evidence>
<evidence type="ECO:0000259" key="7">
    <source>
        <dbReference type="Pfam" id="PF04100"/>
    </source>
</evidence>
<evidence type="ECO:0000259" key="8">
    <source>
        <dbReference type="Pfam" id="PF16854"/>
    </source>
</evidence>
<gene>
    <name evidence="9" type="ORF">IMG5_076240</name>
</gene>
<evidence type="ECO:0000313" key="9">
    <source>
        <dbReference type="EMBL" id="EGR32594.1"/>
    </source>
</evidence>
<dbReference type="InterPro" id="IPR007234">
    <property type="entry name" value="Vps53_N"/>
</dbReference>
<dbReference type="GO" id="GO:0000938">
    <property type="term" value="C:GARP complex"/>
    <property type="evidence" value="ECO:0007669"/>
    <property type="project" value="InterPro"/>
</dbReference>
<reference evidence="9 10" key="1">
    <citation type="submission" date="2011-07" db="EMBL/GenBank/DDBJ databases">
        <authorList>
            <person name="Coyne R."/>
            <person name="Brami D."/>
            <person name="Johnson J."/>
            <person name="Hostetler J."/>
            <person name="Hannick L."/>
            <person name="Clark T."/>
            <person name="Cassidy-Hanley D."/>
            <person name="Inman J."/>
        </authorList>
    </citation>
    <scope>NUCLEOTIDE SEQUENCE [LARGE SCALE GENOMIC DNA]</scope>
    <source>
        <strain evidence="9 10">G5</strain>
    </source>
</reference>
<dbReference type="GeneID" id="14908792"/>
<evidence type="ECO:0000256" key="4">
    <source>
        <dbReference type="ARBA" id="ARBA00022753"/>
    </source>
</evidence>
<comment type="subcellular location">
    <subcellularLocation>
        <location evidence="2">Endosome membrane</location>
        <topology evidence="2">Peripheral membrane protein</topology>
    </subcellularLocation>
    <subcellularLocation>
        <location evidence="1">Golgi apparatus</location>
        <location evidence="1">trans-Golgi network membrane</location>
        <topology evidence="1">Peripheral membrane protein</topology>
    </subcellularLocation>
</comment>
<accession>G0QQ93</accession>
<dbReference type="GO" id="GO:0010008">
    <property type="term" value="C:endosome membrane"/>
    <property type="evidence" value="ECO:0007669"/>
    <property type="project" value="UniProtKB-SubCell"/>
</dbReference>
<dbReference type="Pfam" id="PF16854">
    <property type="entry name" value="VPS53_C"/>
    <property type="match status" value="1"/>
</dbReference>
<dbReference type="STRING" id="857967.G0QQ93"/>
<proteinExistence type="inferred from homology"/>
<dbReference type="OrthoDB" id="10261632at2759"/>
<name>G0QQ93_ICHMU</name>
<keyword evidence="6" id="KW-0472">Membrane</keyword>
<dbReference type="eggNOG" id="KOG2180">
    <property type="taxonomic scope" value="Eukaryota"/>
</dbReference>
<keyword evidence="5" id="KW-0333">Golgi apparatus</keyword>
<dbReference type="RefSeq" id="XP_004036580.1">
    <property type="nucleotide sequence ID" value="XM_004036532.1"/>
</dbReference>
<evidence type="ECO:0000256" key="1">
    <source>
        <dbReference type="ARBA" id="ARBA00004150"/>
    </source>
</evidence>
<keyword evidence="10" id="KW-1185">Reference proteome</keyword>
<dbReference type="GO" id="GO:0005829">
    <property type="term" value="C:cytosol"/>
    <property type="evidence" value="ECO:0007669"/>
    <property type="project" value="GOC"/>
</dbReference>
<dbReference type="PANTHER" id="PTHR12820:SF0">
    <property type="entry name" value="VACUOLAR PROTEIN SORTING-ASSOCIATED PROTEIN 53 HOMOLOG"/>
    <property type="match status" value="1"/>
</dbReference>
<dbReference type="Pfam" id="PF04100">
    <property type="entry name" value="Vps53_N"/>
    <property type="match status" value="1"/>
</dbReference>
<dbReference type="PANTHER" id="PTHR12820">
    <property type="entry name" value="VACUOLAR SORTING PROTEIN 53"/>
    <property type="match status" value="1"/>
</dbReference>
<evidence type="ECO:0000256" key="5">
    <source>
        <dbReference type="ARBA" id="ARBA00023034"/>
    </source>
</evidence>
<protein>
    <recommendedName>
        <fullName evidence="11">Vps53 N-terminal domain-containing protein</fullName>
    </recommendedName>
</protein>
<dbReference type="InterPro" id="IPR039766">
    <property type="entry name" value="Vps53"/>
</dbReference>
<dbReference type="InParanoid" id="G0QQ93"/>
<dbReference type="OMA" id="YKFAEAK"/>
<keyword evidence="4" id="KW-0967">Endosome</keyword>
<dbReference type="Proteomes" id="UP000008983">
    <property type="component" value="Unassembled WGS sequence"/>
</dbReference>
<evidence type="ECO:0008006" key="11">
    <source>
        <dbReference type="Google" id="ProtNLM"/>
    </source>
</evidence>
<organism evidence="9 10">
    <name type="scientific">Ichthyophthirius multifiliis</name>
    <name type="common">White spot disease agent</name>
    <name type="synonym">Ich</name>
    <dbReference type="NCBI Taxonomy" id="5932"/>
    <lineage>
        <taxon>Eukaryota</taxon>
        <taxon>Sar</taxon>
        <taxon>Alveolata</taxon>
        <taxon>Ciliophora</taxon>
        <taxon>Intramacronucleata</taxon>
        <taxon>Oligohymenophorea</taxon>
        <taxon>Hymenostomatida</taxon>
        <taxon>Ophryoglenina</taxon>
        <taxon>Ichthyophthirius</taxon>
    </lineage>
</organism>
<dbReference type="GO" id="GO:0042147">
    <property type="term" value="P:retrograde transport, endosome to Golgi"/>
    <property type="evidence" value="ECO:0007669"/>
    <property type="project" value="InterPro"/>
</dbReference>
<feature type="domain" description="Vps53 C-terminal" evidence="8">
    <location>
        <begin position="533"/>
        <end position="615"/>
    </location>
</feature>
<comment type="similarity">
    <text evidence="3">Belongs to the VPS53 family.</text>
</comment>
<dbReference type="EMBL" id="GL983617">
    <property type="protein sequence ID" value="EGR32594.1"/>
    <property type="molecule type" value="Genomic_DNA"/>
</dbReference>
<dbReference type="AlphaFoldDB" id="G0QQ93"/>
<dbReference type="InterPro" id="IPR031745">
    <property type="entry name" value="Vps53_C"/>
</dbReference>
<evidence type="ECO:0000256" key="2">
    <source>
        <dbReference type="ARBA" id="ARBA00004481"/>
    </source>
</evidence>
<evidence type="ECO:0000256" key="6">
    <source>
        <dbReference type="ARBA" id="ARBA00023136"/>
    </source>
</evidence>
<feature type="domain" description="Vps53 N-terminal" evidence="7">
    <location>
        <begin position="1"/>
        <end position="314"/>
    </location>
</feature>
<evidence type="ECO:0000256" key="3">
    <source>
        <dbReference type="ARBA" id="ARBA00008628"/>
    </source>
</evidence>
<sequence>MCKDIKSLDIAKKNLTFSITALKKFIMMLTAVDKLRDCCANKIYKEVANLISAFDELSVFIQKYQTIPQIQDLYKEKDEIIRELQLQIKEDFESYYNQSTTLTSQDMNSACEVIETLGLSFKQKMVEYICELALKSYKNAFSRAENQLLDQHERRFAWLWRNLDDFEKKWVNVFPEYWGMQCMLIYEFCGITRIQCTESLEKLGGKTEIGIILKALVNTLNFEGKITRDMEKKYKNFINNNNQENHQQQDEMQNEQIHNNNIEFIPKNKKEFAIQRLPRFKCSISDSFEPYLKPFVDQEENELKKCIQDALSDEKVEQDLKVFNSTLILLSYVRQLINRASSYSRSQTMFQIAKVIKKGLKMYSDELIQRMSNETQNKHKNTEFFQKQIGFSINTSECWKENITGLEDLVKAKLDSPYSEQFDMSSEDDSFSSCINKGVEYYINFVEWSMEGPFNNLAKINWAQILEGQAGIDSNECVKEIKFFLNQHAIIIKAIISEVYQFFYFKKLVQTVNNKFLNTVYKIKSFGNGAIPQLIVDCTELENTLNDYTKKEEQQQIQNKQINSYNQYVKKSFNKTKNILKLIGMPVQGFIDNFSNFFEDAIITDLDKLLAIKGLKKHEVPQLYKAINKNN</sequence>